<organism evidence="1 2">
    <name type="scientific">Rhodococcus rhodnii LMG 5362</name>
    <dbReference type="NCBI Taxonomy" id="1273125"/>
    <lineage>
        <taxon>Bacteria</taxon>
        <taxon>Bacillati</taxon>
        <taxon>Actinomycetota</taxon>
        <taxon>Actinomycetes</taxon>
        <taxon>Mycobacteriales</taxon>
        <taxon>Nocardiaceae</taxon>
        <taxon>Rhodococcus</taxon>
    </lineage>
</organism>
<accession>R7WS59</accession>
<dbReference type="AlphaFoldDB" id="R7WS59"/>
<evidence type="ECO:0000313" key="2">
    <source>
        <dbReference type="Proteomes" id="UP000013525"/>
    </source>
</evidence>
<dbReference type="PATRIC" id="fig|1273125.3.peg.1831"/>
<sequence>MRNVAVESVGPTVVVTFDWNHESGDSTSYLVAMYAPNWDVVTGTDALITKLDLLLDGNSWRDRARPIGGDLYLVVPPDSSSHPRA</sequence>
<name>R7WS59_9NOCA</name>
<dbReference type="Proteomes" id="UP000013525">
    <property type="component" value="Unassembled WGS sequence"/>
</dbReference>
<dbReference type="EMBL" id="APMY01000060">
    <property type="protein sequence ID" value="EOM76779.1"/>
    <property type="molecule type" value="Genomic_DNA"/>
</dbReference>
<keyword evidence="2" id="KW-1185">Reference proteome</keyword>
<dbReference type="eggNOG" id="ENOG5031ZD8">
    <property type="taxonomic scope" value="Bacteria"/>
</dbReference>
<reference evidence="1 2" key="1">
    <citation type="journal article" date="2013" name="Genome Announc.">
        <title>Draft Genome Sequence of Rhodococcus rhodnii Strain LMG5362, a Symbiont of Rhodnius prolixus (Hemiptera, Reduviidae, Triatominae), the Principle Vector of Trypanosoma cruzi.</title>
        <authorList>
            <person name="Pachebat J.A."/>
            <person name="van Keulen G."/>
            <person name="Whitten M.M."/>
            <person name="Girdwood S."/>
            <person name="Del Sol R."/>
            <person name="Dyson P.J."/>
            <person name="Facey P.D."/>
        </authorList>
    </citation>
    <scope>NUCLEOTIDE SEQUENCE [LARGE SCALE GENOMIC DNA]</scope>
    <source>
        <strain evidence="1 2">LMG 5362</strain>
    </source>
</reference>
<comment type="caution">
    <text evidence="1">The sequence shown here is derived from an EMBL/GenBank/DDBJ whole genome shotgun (WGS) entry which is preliminary data.</text>
</comment>
<protein>
    <submittedName>
        <fullName evidence="1">Uncharacterized protein</fullName>
    </submittedName>
</protein>
<gene>
    <name evidence="1" type="ORF">Rrhod_1899</name>
</gene>
<evidence type="ECO:0000313" key="1">
    <source>
        <dbReference type="EMBL" id="EOM76779.1"/>
    </source>
</evidence>
<proteinExistence type="predicted"/>